<dbReference type="AlphaFoldDB" id="A0A375IHP0"/>
<feature type="compositionally biased region" description="Polar residues" evidence="1">
    <location>
        <begin position="1"/>
        <end position="17"/>
    </location>
</feature>
<evidence type="ECO:0000256" key="1">
    <source>
        <dbReference type="SAM" id="MobiDB-lite"/>
    </source>
</evidence>
<dbReference type="PANTHER" id="PTHR34610">
    <property type="entry name" value="SSL7007 PROTEIN"/>
    <property type="match status" value="1"/>
</dbReference>
<dbReference type="Proteomes" id="UP000255505">
    <property type="component" value="Chromosome I"/>
</dbReference>
<gene>
    <name evidence="3" type="ORF">CT19425_80260</name>
</gene>
<evidence type="ECO:0000313" key="4">
    <source>
        <dbReference type="Proteomes" id="UP000255505"/>
    </source>
</evidence>
<feature type="region of interest" description="Disordered" evidence="1">
    <location>
        <begin position="1"/>
        <end position="24"/>
    </location>
</feature>
<name>A0A375IHP0_9BURK</name>
<evidence type="ECO:0000259" key="2">
    <source>
        <dbReference type="Pfam" id="PF13470"/>
    </source>
</evidence>
<dbReference type="RefSeq" id="WP_115662561.1">
    <property type="nucleotide sequence ID" value="NZ_LT991976.1"/>
</dbReference>
<evidence type="ECO:0000313" key="3">
    <source>
        <dbReference type="EMBL" id="SPK72882.1"/>
    </source>
</evidence>
<dbReference type="InterPro" id="IPR002716">
    <property type="entry name" value="PIN_dom"/>
</dbReference>
<dbReference type="Pfam" id="PF13470">
    <property type="entry name" value="PIN_3"/>
    <property type="match status" value="1"/>
</dbReference>
<dbReference type="InterPro" id="IPR029060">
    <property type="entry name" value="PIN-like_dom_sf"/>
</dbReference>
<dbReference type="SUPFAM" id="SSF88723">
    <property type="entry name" value="PIN domain-like"/>
    <property type="match status" value="1"/>
</dbReference>
<sequence length="183" mass="19355">MRLDTTATTPSAGNSGSPAGRPAGITSAPRVVLDSNIWVDLLVFQDPQIEPICAALEAGIIAPVIRADCREELRRVLAYPQFARFDVDIGAALATVDRLANLEAAPPQAACDALRLPRCKDTDDQKFVELAHFAGAACLVSKDKAVLKLRTRLRRSSGVEVMTPPAFGAWLAALAPAAAADPL</sequence>
<dbReference type="EMBL" id="LT991976">
    <property type="protein sequence ID" value="SPK72882.1"/>
    <property type="molecule type" value="Genomic_DNA"/>
</dbReference>
<feature type="domain" description="PIN" evidence="2">
    <location>
        <begin position="30"/>
        <end position="145"/>
    </location>
</feature>
<reference evidence="3 4" key="1">
    <citation type="submission" date="2018-01" db="EMBL/GenBank/DDBJ databases">
        <authorList>
            <person name="Gaut B.S."/>
            <person name="Morton B.R."/>
            <person name="Clegg M.T."/>
            <person name="Duvall M.R."/>
        </authorList>
    </citation>
    <scope>NUCLEOTIDE SEQUENCE [LARGE SCALE GENOMIC DNA]</scope>
    <source>
        <strain evidence="3">Cupriavidus taiwanensis LMG 19425</strain>
    </source>
</reference>
<accession>A0A375IHP0</accession>
<dbReference type="InterPro" id="IPR002850">
    <property type="entry name" value="PIN_toxin-like"/>
</dbReference>
<protein>
    <recommendedName>
        <fullName evidence="2">PIN domain-containing protein</fullName>
    </recommendedName>
</protein>
<proteinExistence type="predicted"/>
<organism evidence="3 4">
    <name type="scientific">Cupriavidus taiwanensis</name>
    <dbReference type="NCBI Taxonomy" id="164546"/>
    <lineage>
        <taxon>Bacteria</taxon>
        <taxon>Pseudomonadati</taxon>
        <taxon>Pseudomonadota</taxon>
        <taxon>Betaproteobacteria</taxon>
        <taxon>Burkholderiales</taxon>
        <taxon>Burkholderiaceae</taxon>
        <taxon>Cupriavidus</taxon>
    </lineage>
</organism>
<dbReference type="PANTHER" id="PTHR34610:SF3">
    <property type="entry name" value="SSL7007 PROTEIN"/>
    <property type="match status" value="1"/>
</dbReference>